<dbReference type="Pfam" id="PF12844">
    <property type="entry name" value="HTH_19"/>
    <property type="match status" value="1"/>
</dbReference>
<dbReference type="SMART" id="SM00530">
    <property type="entry name" value="HTH_XRE"/>
    <property type="match status" value="1"/>
</dbReference>
<dbReference type="InterPro" id="IPR001387">
    <property type="entry name" value="Cro/C1-type_HTH"/>
</dbReference>
<dbReference type="GO" id="GO:0005829">
    <property type="term" value="C:cytosol"/>
    <property type="evidence" value="ECO:0007669"/>
    <property type="project" value="TreeGrafter"/>
</dbReference>
<dbReference type="CDD" id="cd00093">
    <property type="entry name" value="HTH_XRE"/>
    <property type="match status" value="1"/>
</dbReference>
<evidence type="ECO:0000313" key="4">
    <source>
        <dbReference type="Proteomes" id="UP000261080"/>
    </source>
</evidence>
<dbReference type="PROSITE" id="PS50943">
    <property type="entry name" value="HTH_CROC1"/>
    <property type="match status" value="1"/>
</dbReference>
<dbReference type="PANTHER" id="PTHR46797:SF1">
    <property type="entry name" value="METHYLPHOSPHONATE SYNTHASE"/>
    <property type="match status" value="1"/>
</dbReference>
<comment type="caution">
    <text evidence="3">The sequence shown here is derived from an EMBL/GenBank/DDBJ whole genome shotgun (WGS) entry which is preliminary data.</text>
</comment>
<name>A0A3E3K0P9_9FIRM</name>
<feature type="domain" description="HTH cro/C1-type" evidence="2">
    <location>
        <begin position="23"/>
        <end position="77"/>
    </location>
</feature>
<sequence length="118" mass="14048">MKYHLSMEVIQMKKIYYEAGSKIRFLREEKHYTREHLAELADISPKFLYEVENGQKGFSADTLYRLAEALDTNSDYILFGKYRGKIDDEAQRILNLFEEPKKEIVIEIIELIYSFLDK</sequence>
<dbReference type="InterPro" id="IPR050807">
    <property type="entry name" value="TransReg_Diox_bact_type"/>
</dbReference>
<dbReference type="Gene3D" id="1.10.260.40">
    <property type="entry name" value="lambda repressor-like DNA-binding domains"/>
    <property type="match status" value="1"/>
</dbReference>
<dbReference type="InterPro" id="IPR010982">
    <property type="entry name" value="Lambda_DNA-bd_dom_sf"/>
</dbReference>
<accession>A0A3E3K0P9</accession>
<dbReference type="PANTHER" id="PTHR46797">
    <property type="entry name" value="HTH-TYPE TRANSCRIPTIONAL REGULATOR"/>
    <property type="match status" value="1"/>
</dbReference>
<keyword evidence="4" id="KW-1185">Reference proteome</keyword>
<proteinExistence type="predicted"/>
<gene>
    <name evidence="3" type="ORF">DW016_10040</name>
</gene>
<evidence type="ECO:0000313" key="3">
    <source>
        <dbReference type="EMBL" id="RGE86401.1"/>
    </source>
</evidence>
<evidence type="ECO:0000256" key="1">
    <source>
        <dbReference type="ARBA" id="ARBA00023125"/>
    </source>
</evidence>
<dbReference type="AlphaFoldDB" id="A0A3E3K0P9"/>
<dbReference type="OrthoDB" id="371153at2"/>
<keyword evidence="1" id="KW-0238">DNA-binding</keyword>
<organism evidence="3 4">
    <name type="scientific">Sellimonas intestinalis</name>
    <dbReference type="NCBI Taxonomy" id="1653434"/>
    <lineage>
        <taxon>Bacteria</taxon>
        <taxon>Bacillati</taxon>
        <taxon>Bacillota</taxon>
        <taxon>Clostridia</taxon>
        <taxon>Lachnospirales</taxon>
        <taxon>Lachnospiraceae</taxon>
        <taxon>Sellimonas</taxon>
    </lineage>
</organism>
<reference evidence="3 4" key="1">
    <citation type="submission" date="2018-08" db="EMBL/GenBank/DDBJ databases">
        <title>A genome reference for cultivated species of the human gut microbiota.</title>
        <authorList>
            <person name="Zou Y."/>
            <person name="Xue W."/>
            <person name="Luo G."/>
        </authorList>
    </citation>
    <scope>NUCLEOTIDE SEQUENCE [LARGE SCALE GENOMIC DNA]</scope>
    <source>
        <strain evidence="3 4">AF37-2AT</strain>
    </source>
</reference>
<dbReference type="Proteomes" id="UP000261080">
    <property type="component" value="Unassembled WGS sequence"/>
</dbReference>
<dbReference type="GO" id="GO:0003700">
    <property type="term" value="F:DNA-binding transcription factor activity"/>
    <property type="evidence" value="ECO:0007669"/>
    <property type="project" value="TreeGrafter"/>
</dbReference>
<protein>
    <submittedName>
        <fullName evidence="3">XRE family transcriptional regulator</fullName>
    </submittedName>
</protein>
<dbReference type="GO" id="GO:0003677">
    <property type="term" value="F:DNA binding"/>
    <property type="evidence" value="ECO:0007669"/>
    <property type="project" value="UniProtKB-KW"/>
</dbReference>
<dbReference type="SUPFAM" id="SSF47413">
    <property type="entry name" value="lambda repressor-like DNA-binding domains"/>
    <property type="match status" value="1"/>
</dbReference>
<evidence type="ECO:0000259" key="2">
    <source>
        <dbReference type="PROSITE" id="PS50943"/>
    </source>
</evidence>
<dbReference type="EMBL" id="QVLX01000005">
    <property type="protein sequence ID" value="RGE86401.1"/>
    <property type="molecule type" value="Genomic_DNA"/>
</dbReference>